<keyword evidence="4" id="KW-1185">Reference proteome</keyword>
<dbReference type="SUPFAM" id="SSF48592">
    <property type="entry name" value="GroEL equatorial domain-like"/>
    <property type="match status" value="1"/>
</dbReference>
<dbReference type="GO" id="GO:0042026">
    <property type="term" value="P:protein refolding"/>
    <property type="evidence" value="ECO:0007669"/>
    <property type="project" value="InterPro"/>
</dbReference>
<dbReference type="GO" id="GO:0140662">
    <property type="term" value="F:ATP-dependent protein folding chaperone"/>
    <property type="evidence" value="ECO:0007669"/>
    <property type="project" value="InterPro"/>
</dbReference>
<dbReference type="InterPro" id="IPR001844">
    <property type="entry name" value="Cpn60/GroEL"/>
</dbReference>
<evidence type="ECO:0000313" key="4">
    <source>
        <dbReference type="Proteomes" id="UP001168877"/>
    </source>
</evidence>
<dbReference type="PANTHER" id="PTHR45633">
    <property type="entry name" value="60 KDA HEAT SHOCK PROTEIN, MITOCHONDRIAL"/>
    <property type="match status" value="1"/>
</dbReference>
<evidence type="ECO:0000313" key="3">
    <source>
        <dbReference type="EMBL" id="KAK0587467.1"/>
    </source>
</evidence>
<organism evidence="3 4">
    <name type="scientific">Acer saccharum</name>
    <name type="common">Sugar maple</name>
    <dbReference type="NCBI Taxonomy" id="4024"/>
    <lineage>
        <taxon>Eukaryota</taxon>
        <taxon>Viridiplantae</taxon>
        <taxon>Streptophyta</taxon>
        <taxon>Embryophyta</taxon>
        <taxon>Tracheophyta</taxon>
        <taxon>Spermatophyta</taxon>
        <taxon>Magnoliopsida</taxon>
        <taxon>eudicotyledons</taxon>
        <taxon>Gunneridae</taxon>
        <taxon>Pentapetalae</taxon>
        <taxon>rosids</taxon>
        <taxon>malvids</taxon>
        <taxon>Sapindales</taxon>
        <taxon>Sapindaceae</taxon>
        <taxon>Hippocastanoideae</taxon>
        <taxon>Acereae</taxon>
        <taxon>Acer</taxon>
    </lineage>
</organism>
<evidence type="ECO:0000256" key="2">
    <source>
        <dbReference type="ARBA" id="ARBA00023186"/>
    </source>
</evidence>
<reference evidence="3" key="2">
    <citation type="submission" date="2023-06" db="EMBL/GenBank/DDBJ databases">
        <authorList>
            <person name="Swenson N.G."/>
            <person name="Wegrzyn J.L."/>
            <person name="Mcevoy S.L."/>
        </authorList>
    </citation>
    <scope>NUCLEOTIDE SEQUENCE</scope>
    <source>
        <strain evidence="3">NS2018</strain>
        <tissue evidence="3">Leaf</tissue>
    </source>
</reference>
<dbReference type="Gene3D" id="1.10.560.10">
    <property type="entry name" value="GroEL-like equatorial domain"/>
    <property type="match status" value="1"/>
</dbReference>
<reference evidence="3" key="1">
    <citation type="journal article" date="2022" name="Plant J.">
        <title>Strategies of tolerance reflected in two North American maple genomes.</title>
        <authorList>
            <person name="McEvoy S.L."/>
            <person name="Sezen U.U."/>
            <person name="Trouern-Trend A."/>
            <person name="McMahon S.M."/>
            <person name="Schaberg P.G."/>
            <person name="Yang J."/>
            <person name="Wegrzyn J.L."/>
            <person name="Swenson N.G."/>
        </authorList>
    </citation>
    <scope>NUCLEOTIDE SEQUENCE</scope>
    <source>
        <strain evidence="3">NS2018</strain>
    </source>
</reference>
<dbReference type="AlphaFoldDB" id="A0AA39S2S9"/>
<gene>
    <name evidence="3" type="ORF">LWI29_023251</name>
</gene>
<proteinExistence type="inferred from homology"/>
<protein>
    <submittedName>
        <fullName evidence="3">Uncharacterized protein</fullName>
    </submittedName>
</protein>
<comment type="caution">
    <text evidence="3">The sequence shown here is derived from an EMBL/GenBank/DDBJ whole genome shotgun (WGS) entry which is preliminary data.</text>
</comment>
<comment type="similarity">
    <text evidence="1">Belongs to the chaperonin (HSP60) family.</text>
</comment>
<dbReference type="EMBL" id="JAUESC010000382">
    <property type="protein sequence ID" value="KAK0587467.1"/>
    <property type="molecule type" value="Genomic_DNA"/>
</dbReference>
<evidence type="ECO:0000256" key="1">
    <source>
        <dbReference type="ARBA" id="ARBA00006607"/>
    </source>
</evidence>
<accession>A0AA39S2S9</accession>
<dbReference type="Proteomes" id="UP001168877">
    <property type="component" value="Unassembled WGS sequence"/>
</dbReference>
<keyword evidence="2" id="KW-0143">Chaperone</keyword>
<sequence>MIKHVISGYFSQRNGLQNSDTRDKILDNYAEKVFSSDNPKYGYNAATGIYKDLMAAGIIDPTKVVRSCLEHDFSVEKTS</sequence>
<dbReference type="InterPro" id="IPR027413">
    <property type="entry name" value="GROEL-like_equatorial_sf"/>
</dbReference>
<name>A0AA39S2S9_ACESA</name>